<proteinExistence type="predicted"/>
<dbReference type="EMBL" id="VHJA01000054">
    <property type="protein sequence ID" value="TPV42138.1"/>
    <property type="molecule type" value="Genomic_DNA"/>
</dbReference>
<keyword evidence="2" id="KW-1185">Reference proteome</keyword>
<dbReference type="Gene3D" id="3.30.1460.10">
    <property type="match status" value="1"/>
</dbReference>
<dbReference type="OrthoDB" id="7026419at2"/>
<gene>
    <name evidence="1" type="ORF">FJW01_10225</name>
</gene>
<dbReference type="Proteomes" id="UP000317747">
    <property type="component" value="Unassembled WGS sequence"/>
</dbReference>
<evidence type="ECO:0000313" key="1">
    <source>
        <dbReference type="EMBL" id="TPV42138.1"/>
    </source>
</evidence>
<comment type="caution">
    <text evidence="1">The sequence shown here is derived from an EMBL/GenBank/DDBJ whole genome shotgun (WGS) entry which is preliminary data.</text>
</comment>
<dbReference type="GO" id="GO:0030254">
    <property type="term" value="P:protein secretion by the type III secretion system"/>
    <property type="evidence" value="ECO:0007669"/>
    <property type="project" value="InterPro"/>
</dbReference>
<evidence type="ECO:0000313" key="2">
    <source>
        <dbReference type="Proteomes" id="UP000317747"/>
    </source>
</evidence>
<dbReference type="Pfam" id="PF05932">
    <property type="entry name" value="CesT"/>
    <property type="match status" value="1"/>
</dbReference>
<name>A0A506QA06_9GAMM</name>
<dbReference type="InterPro" id="IPR010261">
    <property type="entry name" value="Tir_chaperone"/>
</dbReference>
<protein>
    <submittedName>
        <fullName evidence="1">CesT family type III secretion system chaperone</fullName>
    </submittedName>
</protein>
<sequence length="137" mass="15533">MMMQQQNLQRLLDDFGRRQGISLTIDNGVCAMQDEQGQEAVILELPAGSDTLLLHCQLFASALLTDQLTTWRLLMKLNFEMQAMRGCWLALDEEEQMRICYQQPLAGLTPATFSALMLAFIQQAREMRLLLPEIVAA</sequence>
<organism evidence="1 2">
    <name type="scientific">Pantoea deleyi</name>
    <dbReference type="NCBI Taxonomy" id="470932"/>
    <lineage>
        <taxon>Bacteria</taxon>
        <taxon>Pseudomonadati</taxon>
        <taxon>Pseudomonadota</taxon>
        <taxon>Gammaproteobacteria</taxon>
        <taxon>Enterobacterales</taxon>
        <taxon>Erwiniaceae</taxon>
        <taxon>Pantoea</taxon>
    </lineage>
</organism>
<dbReference type="SUPFAM" id="SSF69635">
    <property type="entry name" value="Type III secretory system chaperone-like"/>
    <property type="match status" value="1"/>
</dbReference>
<dbReference type="AlphaFoldDB" id="A0A506QA06"/>
<reference evidence="1 2" key="1">
    <citation type="submission" date="2019-06" db="EMBL/GenBank/DDBJ databases">
        <title>Taxogenomics and systematics of the genus Pantoea.</title>
        <authorList>
            <person name="Tambong J.T."/>
        </authorList>
    </citation>
    <scope>NUCLEOTIDE SEQUENCE [LARGE SCALE GENOMIC DNA]</scope>
    <source>
        <strain evidence="1 2">LMG 24200</strain>
    </source>
</reference>
<accession>A0A506QA06</accession>
<dbReference type="CDD" id="cd17024">
    <property type="entry name" value="T3SC_IA_DspF-like"/>
    <property type="match status" value="1"/>
</dbReference>